<comment type="caution">
    <text evidence="1">The sequence shown here is derived from an EMBL/GenBank/DDBJ whole genome shotgun (WGS) entry which is preliminary data.</text>
</comment>
<evidence type="ECO:0000313" key="2">
    <source>
        <dbReference type="Proteomes" id="UP001242368"/>
    </source>
</evidence>
<dbReference type="InterPro" id="IPR058060">
    <property type="entry name" value="HYC_CC_PP"/>
</dbReference>
<dbReference type="InterPro" id="IPR058512">
    <property type="entry name" value="DUF8199"/>
</dbReference>
<keyword evidence="2" id="KW-1185">Reference proteome</keyword>
<accession>A0ABT8CQN5</accession>
<name>A0ABT8CQN5_9FLAO</name>
<dbReference type="Proteomes" id="UP001242368">
    <property type="component" value="Unassembled WGS sequence"/>
</dbReference>
<evidence type="ECO:0000313" key="1">
    <source>
        <dbReference type="EMBL" id="MDN3706802.1"/>
    </source>
</evidence>
<sequence length="142" mass="16350">MKKIFVIFLSLFYLVLASGFTQYKHFCKGTESKIYSFSDTKEQNQNKPCSICSAKEKGLKDQKKNCCQHDAKYVKVDNSVKKQNNFDFSLKFWGDAIPNKMLGTVFDFEAIVLDTEKNTAYSSSKLPIQSTPLYILHCVYRI</sequence>
<reference evidence="2" key="1">
    <citation type="journal article" date="2019" name="Int. J. Syst. Evol. Microbiol.">
        <title>The Global Catalogue of Microorganisms (GCM) 10K type strain sequencing project: providing services to taxonomists for standard genome sequencing and annotation.</title>
        <authorList>
            <consortium name="The Broad Institute Genomics Platform"/>
            <consortium name="The Broad Institute Genome Sequencing Center for Infectious Disease"/>
            <person name="Wu L."/>
            <person name="Ma J."/>
        </authorList>
    </citation>
    <scope>NUCLEOTIDE SEQUENCE [LARGE SCALE GENOMIC DNA]</scope>
    <source>
        <strain evidence="2">CECT 7184</strain>
    </source>
</reference>
<dbReference type="EMBL" id="JAUFQU010000001">
    <property type="protein sequence ID" value="MDN3706802.1"/>
    <property type="molecule type" value="Genomic_DNA"/>
</dbReference>
<protein>
    <submittedName>
        <fullName evidence="1">Uncharacterized protein</fullName>
    </submittedName>
</protein>
<proteinExistence type="predicted"/>
<organism evidence="1 2">
    <name type="scientific">Paenimyroides ceti</name>
    <dbReference type="NCBI Taxonomy" id="395087"/>
    <lineage>
        <taxon>Bacteria</taxon>
        <taxon>Pseudomonadati</taxon>
        <taxon>Bacteroidota</taxon>
        <taxon>Flavobacteriia</taxon>
        <taxon>Flavobacteriales</taxon>
        <taxon>Flavobacteriaceae</taxon>
        <taxon>Paenimyroides</taxon>
    </lineage>
</organism>
<dbReference type="RefSeq" id="WP_290362855.1">
    <property type="nucleotide sequence ID" value="NZ_JAUFQU010000001.1"/>
</dbReference>
<gene>
    <name evidence="1" type="ORF">QW060_06610</name>
</gene>
<dbReference type="NCBIfam" id="NF047658">
    <property type="entry name" value="HYC_CC_PP"/>
    <property type="match status" value="1"/>
</dbReference>
<dbReference type="Pfam" id="PF26622">
    <property type="entry name" value="DUF8199"/>
    <property type="match status" value="1"/>
</dbReference>